<dbReference type="Pfam" id="PF00535">
    <property type="entry name" value="Glycos_transf_2"/>
    <property type="match status" value="1"/>
</dbReference>
<protein>
    <submittedName>
        <fullName evidence="3">Glycosyltransferase</fullName>
    </submittedName>
</protein>
<evidence type="ECO:0000259" key="2">
    <source>
        <dbReference type="Pfam" id="PF08242"/>
    </source>
</evidence>
<gene>
    <name evidence="3" type="ORF">FNU76_22565</name>
</gene>
<dbReference type="PANTHER" id="PTHR43179:SF7">
    <property type="entry name" value="RHAMNOSYLTRANSFERASE WBBL"/>
    <property type="match status" value="1"/>
</dbReference>
<proteinExistence type="predicted"/>
<dbReference type="EMBL" id="CP041730">
    <property type="protein sequence ID" value="QDQ28911.1"/>
    <property type="molecule type" value="Genomic_DNA"/>
</dbReference>
<keyword evidence="4" id="KW-1185">Reference proteome</keyword>
<evidence type="ECO:0000259" key="1">
    <source>
        <dbReference type="Pfam" id="PF00535"/>
    </source>
</evidence>
<sequence>MKQGAIVSLLWPRYHSVLTAFCQREPGLLVLTQQIYWDAATAATLEQLGSRLVTLESLLDEAADLRVHTDVNTVLNKLNGYFATLGWEDINKELATEEAVFAELVKLRADAEVPAQVRLLEALEIAQESLDIRLLVVSEDVTAQSKTAVIWSKRREVPSLQLMHGVALSKPYTVHSRLFTDRLAVYGQRGLESYVDIGVDPQQCYIVGNPAWDGYAGRSADRAACRASLAARHGLNPAKPWIVFATTWAAYLTALSDPLAFSQTLNVFLDAAGALREAGIEAEIIIKSRPGSGSAEDVAPLALAAGFAADDYCFAMTHTEDWVVAADVMVGADSNIQVEAMQVGTPVVNLLNWFGLRLGPSFDADSGVLEATEEELAPILAHLLASAETRAHLSAKLQAAAPRYNAGVDGLAGQRTAELMRQLLRPVEASQYIWQQLLDVAHIDATGYHDGRRPDLVDMFSNEPRLLLDIGCAAGGTGLYFKQKYPDARVWGIEMNEAAAAKATTRLDRVLVGKFEDFDLALEGIEPGTLDAVIVADVLEHMYNPWQVLTALKPLLSPRAQIVSSIPNVRNIGLMEDLAQGYWRYDSWGLLDITHIRFFTYKEMLRFYHETGYHVVRSVPGIDPRLANLYQLFLNKVPCDIDAGRMILKGVTADELAELCALQFYMLVEPGAQALDNYAPPALPAPQPADRYQRFLQEHRLSTPEANLFEARMAQWGKHPQIHIAIVGTEETLPALTTTISSLANQLYYAIRFTVLAPVEPPAEFVAGERFDWLRHDGNVHAGLNQLFASSSADWLTVLQCGDEVAGQAFLYLMEAAYSHPDWQLLYADEDRIDAPGRYEGPHFKPDFSPDYFYELPYIGDFYLISRPLFGQIGGYDLNLLGAGTADLLLRALEAVGEQGIGHVADVLYHRAAKRSLDLLPTDESLAAGRIALTDHFRRTGVAAEVEAGRLAGTYRVRYQHPDTPLVSIIIATREHLQDLQNCLESVSKQTSWPQMEILIVDTGSQDEATLAYLLELDSLNSNQLRVFHLPEALNLAHIRNLAADQAQGDYLLFLDNDVQAINADWLHEMMAEAQRPEVGVVGARLINGDETINEAGRILGLHGVANTPYRGHRFDAPGYFGRLQTVQNYSAVAASCMLVKKALYQQLGGMNEAFDLYHADHDFCLRVGEAGLRVLWTPYANLYHKGGSSLCDPALISEADRSEREEQNRALLYEKWLPRLSNDPAYNRNLSLQNEPFHIEPRLLLTKQALSWKPLPRLLSMPGDSAGCGNYRVMQPQRAAYRKGLIDGWSSFDHYSITEIGRVAPDTIVLQRQMMDHQLPFLREYKRHYNAKLVFETDDLFTDVPSKSLHRPDVPRQLDAKLRNALAFCDRFIVSTEPLKQAFGDFHPDIRVVKNSMDFTIWGDLKPKRRAGRKPRVGWAGGMSHSGDLEIIYDVVRELADEVDWIFFGMCPEPIKQYIKEVPPGVGFDDYPAALASLNLDLALAPLEYNAFNECKSNLRILEYGILGYPMVATDILPYQGDYPITLVPNDPARWVAAIREHLADLDATARQGDKLRQYVIDHWLLDDHLPEWMAAWFEF</sequence>
<dbReference type="Gene3D" id="3.90.550.10">
    <property type="entry name" value="Spore Coat Polysaccharide Biosynthesis Protein SpsA, Chain A"/>
    <property type="match status" value="2"/>
</dbReference>
<dbReference type="RefSeq" id="WP_144280294.1">
    <property type="nucleotide sequence ID" value="NZ_CP041730.1"/>
</dbReference>
<dbReference type="InterPro" id="IPR001173">
    <property type="entry name" value="Glyco_trans_2-like"/>
</dbReference>
<dbReference type="OrthoDB" id="7615426at2"/>
<dbReference type="InterPro" id="IPR029063">
    <property type="entry name" value="SAM-dependent_MTases_sf"/>
</dbReference>
<evidence type="ECO:0000313" key="4">
    <source>
        <dbReference type="Proteomes" id="UP000317550"/>
    </source>
</evidence>
<dbReference type="CDD" id="cd04186">
    <property type="entry name" value="GT_2_like_c"/>
    <property type="match status" value="1"/>
</dbReference>
<dbReference type="InterPro" id="IPR013217">
    <property type="entry name" value="Methyltransf_12"/>
</dbReference>
<feature type="domain" description="Methyltransferase type 12" evidence="2">
    <location>
        <begin position="468"/>
        <end position="560"/>
    </location>
</feature>
<dbReference type="SUPFAM" id="SSF53448">
    <property type="entry name" value="Nucleotide-diphospho-sugar transferases"/>
    <property type="match status" value="2"/>
</dbReference>
<dbReference type="PANTHER" id="PTHR43179">
    <property type="entry name" value="RHAMNOSYLTRANSFERASE WBBL"/>
    <property type="match status" value="1"/>
</dbReference>
<dbReference type="Gene3D" id="3.40.50.150">
    <property type="entry name" value="Vaccinia Virus protein VP39"/>
    <property type="match status" value="1"/>
</dbReference>
<dbReference type="KEGG" id="cari:FNU76_22565"/>
<dbReference type="Pfam" id="PF08242">
    <property type="entry name" value="Methyltransf_12"/>
    <property type="match status" value="1"/>
</dbReference>
<accession>A0A516SL70</accession>
<keyword evidence="3" id="KW-0808">Transferase</keyword>
<dbReference type="Proteomes" id="UP000317550">
    <property type="component" value="Chromosome"/>
</dbReference>
<dbReference type="SUPFAM" id="SSF53756">
    <property type="entry name" value="UDP-Glycosyltransferase/glycogen phosphorylase"/>
    <property type="match status" value="2"/>
</dbReference>
<dbReference type="InterPro" id="IPR029044">
    <property type="entry name" value="Nucleotide-diphossugar_trans"/>
</dbReference>
<dbReference type="SUPFAM" id="SSF53335">
    <property type="entry name" value="S-adenosyl-L-methionine-dependent methyltransferases"/>
    <property type="match status" value="1"/>
</dbReference>
<organism evidence="3 4">
    <name type="scientific">Chitinimonas arctica</name>
    <dbReference type="NCBI Taxonomy" id="2594795"/>
    <lineage>
        <taxon>Bacteria</taxon>
        <taxon>Pseudomonadati</taxon>
        <taxon>Pseudomonadota</taxon>
        <taxon>Betaproteobacteria</taxon>
        <taxon>Neisseriales</taxon>
        <taxon>Chitinibacteraceae</taxon>
        <taxon>Chitinimonas</taxon>
    </lineage>
</organism>
<dbReference type="GO" id="GO:0016740">
    <property type="term" value="F:transferase activity"/>
    <property type="evidence" value="ECO:0007669"/>
    <property type="project" value="UniProtKB-KW"/>
</dbReference>
<dbReference type="Gene3D" id="3.40.50.2000">
    <property type="entry name" value="Glycogen Phosphorylase B"/>
    <property type="match status" value="1"/>
</dbReference>
<reference evidence="4" key="1">
    <citation type="submission" date="2019-07" db="EMBL/GenBank/DDBJ databases">
        <title>Chitinimonas sp. nov., isolated from Ny-Alesund, arctica soil.</title>
        <authorList>
            <person name="Xu Q."/>
            <person name="Peng F."/>
        </authorList>
    </citation>
    <scope>NUCLEOTIDE SEQUENCE [LARGE SCALE GENOMIC DNA]</scope>
    <source>
        <strain evidence="4">R3-44</strain>
    </source>
</reference>
<dbReference type="CDD" id="cd02440">
    <property type="entry name" value="AdoMet_MTases"/>
    <property type="match status" value="1"/>
</dbReference>
<feature type="domain" description="Glycosyltransferase 2-like" evidence="1">
    <location>
        <begin position="968"/>
        <end position="1116"/>
    </location>
</feature>
<name>A0A516SL70_9NEIS</name>
<evidence type="ECO:0000313" key="3">
    <source>
        <dbReference type="EMBL" id="QDQ28911.1"/>
    </source>
</evidence>